<dbReference type="Pfam" id="PF00583">
    <property type="entry name" value="Acetyltransf_1"/>
    <property type="match status" value="1"/>
</dbReference>
<dbReference type="PROSITE" id="PS51186">
    <property type="entry name" value="GNAT"/>
    <property type="match status" value="1"/>
</dbReference>
<gene>
    <name evidence="4" type="ORF">HD842_001300</name>
</gene>
<dbReference type="InterPro" id="IPR000182">
    <property type="entry name" value="GNAT_dom"/>
</dbReference>
<evidence type="ECO:0000313" key="5">
    <source>
        <dbReference type="Proteomes" id="UP000540787"/>
    </source>
</evidence>
<feature type="domain" description="N-acetyltransferase" evidence="3">
    <location>
        <begin position="27"/>
        <end position="158"/>
    </location>
</feature>
<reference evidence="4 5" key="1">
    <citation type="submission" date="2020-08" db="EMBL/GenBank/DDBJ databases">
        <title>The Agave Microbiome: Exploring the role of microbial communities in plant adaptations to desert environments.</title>
        <authorList>
            <person name="Partida-Martinez L.P."/>
        </authorList>
    </citation>
    <scope>NUCLEOTIDE SEQUENCE [LARGE SCALE GENOMIC DNA]</scope>
    <source>
        <strain evidence="4 5">AT3.2</strain>
    </source>
</reference>
<accession>A0A7W9WYJ7</accession>
<dbReference type="PANTHER" id="PTHR43877">
    <property type="entry name" value="AMINOALKYLPHOSPHONATE N-ACETYLTRANSFERASE-RELATED-RELATED"/>
    <property type="match status" value="1"/>
</dbReference>
<keyword evidence="2" id="KW-0012">Acyltransferase</keyword>
<dbReference type="GO" id="GO:0016747">
    <property type="term" value="F:acyltransferase activity, transferring groups other than amino-acyl groups"/>
    <property type="evidence" value="ECO:0007669"/>
    <property type="project" value="InterPro"/>
</dbReference>
<evidence type="ECO:0000256" key="2">
    <source>
        <dbReference type="ARBA" id="ARBA00023315"/>
    </source>
</evidence>
<keyword evidence="1" id="KW-0808">Transferase</keyword>
<dbReference type="GO" id="GO:0005840">
    <property type="term" value="C:ribosome"/>
    <property type="evidence" value="ECO:0007669"/>
    <property type="project" value="UniProtKB-KW"/>
</dbReference>
<comment type="caution">
    <text evidence="4">The sequence shown here is derived from an EMBL/GenBank/DDBJ whole genome shotgun (WGS) entry which is preliminary data.</text>
</comment>
<keyword evidence="4" id="KW-0687">Ribonucleoprotein</keyword>
<evidence type="ECO:0000313" key="4">
    <source>
        <dbReference type="EMBL" id="MBB6133189.1"/>
    </source>
</evidence>
<dbReference type="InterPro" id="IPR050832">
    <property type="entry name" value="Bact_Acetyltransf"/>
</dbReference>
<dbReference type="Gene3D" id="3.40.630.30">
    <property type="match status" value="1"/>
</dbReference>
<dbReference type="AlphaFoldDB" id="A0A7W9WYJ7"/>
<organism evidence="4 5">
    <name type="scientific">Massilia aurea</name>
    <dbReference type="NCBI Taxonomy" id="373040"/>
    <lineage>
        <taxon>Bacteria</taxon>
        <taxon>Pseudomonadati</taxon>
        <taxon>Pseudomonadota</taxon>
        <taxon>Betaproteobacteria</taxon>
        <taxon>Burkholderiales</taxon>
        <taxon>Oxalobacteraceae</taxon>
        <taxon>Telluria group</taxon>
        <taxon>Massilia</taxon>
    </lineage>
</organism>
<sequence length="158" mass="17184">MNEPRFGALTGRAPHATDGAFLAALYLATRPDLGALPVPRSVIEGIARHQQQLQVDEYAQRYPAAETWLLTDGKDALGRVVLDWASDTLRVVDLAVAPQARRRGVARTVLGALQDACLGQRTMTLRVRCENTAARALYAACGFAIVRDDGATLELAWR</sequence>
<proteinExistence type="predicted"/>
<evidence type="ECO:0000259" key="3">
    <source>
        <dbReference type="PROSITE" id="PS51186"/>
    </source>
</evidence>
<dbReference type="SUPFAM" id="SSF55729">
    <property type="entry name" value="Acyl-CoA N-acyltransferases (Nat)"/>
    <property type="match status" value="1"/>
</dbReference>
<dbReference type="EMBL" id="JACHBX010000001">
    <property type="protein sequence ID" value="MBB6133189.1"/>
    <property type="molecule type" value="Genomic_DNA"/>
</dbReference>
<keyword evidence="4" id="KW-0689">Ribosomal protein</keyword>
<keyword evidence="5" id="KW-1185">Reference proteome</keyword>
<protein>
    <submittedName>
        <fullName evidence="4">Ribosomal protein S18 acetylase RimI-like enzyme</fullName>
    </submittedName>
</protein>
<evidence type="ECO:0000256" key="1">
    <source>
        <dbReference type="ARBA" id="ARBA00022679"/>
    </source>
</evidence>
<name>A0A7W9WYJ7_9BURK</name>
<dbReference type="Proteomes" id="UP000540787">
    <property type="component" value="Unassembled WGS sequence"/>
</dbReference>
<dbReference type="InterPro" id="IPR016181">
    <property type="entry name" value="Acyl_CoA_acyltransferase"/>
</dbReference>
<dbReference type="RefSeq" id="WP_183552437.1">
    <property type="nucleotide sequence ID" value="NZ_JACHBX010000001.1"/>
</dbReference>